<dbReference type="GO" id="GO:0003723">
    <property type="term" value="F:RNA binding"/>
    <property type="evidence" value="ECO:0007669"/>
    <property type="project" value="TreeGrafter"/>
</dbReference>
<comment type="function">
    <text evidence="7">Catalyzes the synthesis of 5,6-dihydrouridine (D), a modified base found in the D-loop of most tRNAs, via the reduction of the C5-C6 double bond in target uridines.</text>
</comment>
<evidence type="ECO:0000256" key="6">
    <source>
        <dbReference type="ARBA" id="ARBA00023002"/>
    </source>
</evidence>
<dbReference type="PROSITE" id="PS01136">
    <property type="entry name" value="UPF0034"/>
    <property type="match status" value="1"/>
</dbReference>
<dbReference type="Pfam" id="PF01207">
    <property type="entry name" value="Dus"/>
    <property type="match status" value="1"/>
</dbReference>
<keyword evidence="3 7" id="KW-0288">FMN</keyword>
<dbReference type="GO" id="GO:0050660">
    <property type="term" value="F:flavin adenine dinucleotide binding"/>
    <property type="evidence" value="ECO:0007669"/>
    <property type="project" value="InterPro"/>
</dbReference>
<dbReference type="Proteomes" id="UP000824116">
    <property type="component" value="Unassembled WGS sequence"/>
</dbReference>
<evidence type="ECO:0000313" key="12">
    <source>
        <dbReference type="Proteomes" id="UP000824116"/>
    </source>
</evidence>
<dbReference type="InterPro" id="IPR013785">
    <property type="entry name" value="Aldolase_TIM"/>
</dbReference>
<reference evidence="11" key="1">
    <citation type="journal article" date="2021" name="PeerJ">
        <title>Extensive microbial diversity within the chicken gut microbiome revealed by metagenomics and culture.</title>
        <authorList>
            <person name="Gilroy R."/>
            <person name="Ravi A."/>
            <person name="Getino M."/>
            <person name="Pursley I."/>
            <person name="Horton D.L."/>
            <person name="Alikhan N.F."/>
            <person name="Baker D."/>
            <person name="Gharbi K."/>
            <person name="Hall N."/>
            <person name="Watson M."/>
            <person name="Adriaenssens E.M."/>
            <person name="Foster-Nyarko E."/>
            <person name="Jarju S."/>
            <person name="Secka A."/>
            <person name="Antonio M."/>
            <person name="Oren A."/>
            <person name="Chaudhuri R.R."/>
            <person name="La Ragione R."/>
            <person name="Hildebrand F."/>
            <person name="Pallen M.J."/>
        </authorList>
    </citation>
    <scope>NUCLEOTIDE SEQUENCE</scope>
    <source>
        <strain evidence="11">CHK196-3914</strain>
    </source>
</reference>
<evidence type="ECO:0000256" key="2">
    <source>
        <dbReference type="ARBA" id="ARBA00022630"/>
    </source>
</evidence>
<dbReference type="CDD" id="cd02801">
    <property type="entry name" value="DUS_like_FMN"/>
    <property type="match status" value="1"/>
</dbReference>
<dbReference type="PANTHER" id="PTHR45846">
    <property type="entry name" value="TRNA-DIHYDROURIDINE(47) SYNTHASE [NAD(P)(+)]-LIKE"/>
    <property type="match status" value="1"/>
</dbReference>
<name>A0A9D2GBE3_9FIRM</name>
<evidence type="ECO:0000256" key="5">
    <source>
        <dbReference type="ARBA" id="ARBA00022857"/>
    </source>
</evidence>
<reference evidence="11" key="2">
    <citation type="submission" date="2021-04" db="EMBL/GenBank/DDBJ databases">
        <authorList>
            <person name="Gilroy R."/>
        </authorList>
    </citation>
    <scope>NUCLEOTIDE SEQUENCE</scope>
    <source>
        <strain evidence="11">CHK196-3914</strain>
    </source>
</reference>
<dbReference type="AlphaFoldDB" id="A0A9D2GBE3"/>
<comment type="caution">
    <text evidence="11">The sequence shown here is derived from an EMBL/GenBank/DDBJ whole genome shotgun (WGS) entry which is preliminary data.</text>
</comment>
<evidence type="ECO:0000256" key="3">
    <source>
        <dbReference type="ARBA" id="ARBA00022643"/>
    </source>
</evidence>
<dbReference type="InterPro" id="IPR018517">
    <property type="entry name" value="tRNA_hU_synthase_CS"/>
</dbReference>
<keyword evidence="5" id="KW-0521">NADP</keyword>
<comment type="similarity">
    <text evidence="7">Belongs to the dus family.</text>
</comment>
<evidence type="ECO:0000256" key="1">
    <source>
        <dbReference type="ARBA" id="ARBA00001917"/>
    </source>
</evidence>
<feature type="binding site" evidence="9">
    <location>
        <position position="64"/>
    </location>
    <ligand>
        <name>FMN</name>
        <dbReference type="ChEBI" id="CHEBI:58210"/>
    </ligand>
</feature>
<evidence type="ECO:0000256" key="4">
    <source>
        <dbReference type="ARBA" id="ARBA00022694"/>
    </source>
</evidence>
<keyword evidence="9" id="KW-0547">Nucleotide-binding</keyword>
<dbReference type="Gene3D" id="3.20.20.70">
    <property type="entry name" value="Aldolase class I"/>
    <property type="match status" value="1"/>
</dbReference>
<dbReference type="EC" id="1.3.1.-" evidence="7"/>
<dbReference type="SUPFAM" id="SSF51395">
    <property type="entry name" value="FMN-linked oxidoreductases"/>
    <property type="match status" value="1"/>
</dbReference>
<evidence type="ECO:0000256" key="7">
    <source>
        <dbReference type="PIRNR" id="PIRNR006621"/>
    </source>
</evidence>
<sequence length="321" mass="37459">MKIYLAPLEGITGWIYRNALRECFGGFDKYFVPFIRPNQKGHLSSREKKDICPENNEGAYTVPQILTNNAEDFLRTSEKLREYGYGEVNLNLGCPSRTVVTKGRGAGFLAYPDRLEEFLDTVFAECRIRISVKTRAGIENGKEFAELLKIYNRYPMKELIIHPRVQKDFYRNTPNLDVFEEALENSVNPVCYNGDIFSAEDFRRFRERFPSVDCIMIGRGVLADPALARILRGGRRADKEELRRFHDLVYAGYCREMSGDRTILYKMKEMWSYMAPLFTDYKRYAKKIRKCEKCNAYEKVIDELFSQEDLEKEPGRKDPGR</sequence>
<dbReference type="GO" id="GO:0017150">
    <property type="term" value="F:tRNA dihydrouridine synthase activity"/>
    <property type="evidence" value="ECO:0007669"/>
    <property type="project" value="InterPro"/>
</dbReference>
<dbReference type="PIRSF" id="PIRSF006621">
    <property type="entry name" value="Dus"/>
    <property type="match status" value="1"/>
</dbReference>
<organism evidence="11 12">
    <name type="scientific">Candidatus Mediterraneibacter stercoravium</name>
    <dbReference type="NCBI Taxonomy" id="2838685"/>
    <lineage>
        <taxon>Bacteria</taxon>
        <taxon>Bacillati</taxon>
        <taxon>Bacillota</taxon>
        <taxon>Clostridia</taxon>
        <taxon>Lachnospirales</taxon>
        <taxon>Lachnospiraceae</taxon>
        <taxon>Mediterraneibacter</taxon>
    </lineage>
</organism>
<keyword evidence="2 7" id="KW-0285">Flavoprotein</keyword>
<feature type="active site" description="Proton donor" evidence="8">
    <location>
        <position position="94"/>
    </location>
</feature>
<dbReference type="PANTHER" id="PTHR45846:SF1">
    <property type="entry name" value="TRNA-DIHYDROURIDINE(47) SYNTHASE [NAD(P)(+)]-LIKE"/>
    <property type="match status" value="1"/>
</dbReference>
<evidence type="ECO:0000313" key="11">
    <source>
        <dbReference type="EMBL" id="HIZ75672.1"/>
    </source>
</evidence>
<evidence type="ECO:0000256" key="8">
    <source>
        <dbReference type="PIRSR" id="PIRSR006621-1"/>
    </source>
</evidence>
<evidence type="ECO:0000259" key="10">
    <source>
        <dbReference type="Pfam" id="PF01207"/>
    </source>
</evidence>
<comment type="cofactor">
    <cofactor evidence="1 7 9">
        <name>FMN</name>
        <dbReference type="ChEBI" id="CHEBI:58210"/>
    </cofactor>
</comment>
<proteinExistence type="inferred from homology"/>
<feature type="domain" description="DUS-like FMN-binding" evidence="10">
    <location>
        <begin position="5"/>
        <end position="307"/>
    </location>
</feature>
<feature type="binding site" evidence="9">
    <location>
        <position position="162"/>
    </location>
    <ligand>
        <name>FMN</name>
        <dbReference type="ChEBI" id="CHEBI:58210"/>
    </ligand>
</feature>
<gene>
    <name evidence="11" type="ORF">H9723_10625</name>
</gene>
<dbReference type="EMBL" id="DXAY01000251">
    <property type="protein sequence ID" value="HIZ75672.1"/>
    <property type="molecule type" value="Genomic_DNA"/>
</dbReference>
<protein>
    <recommendedName>
        <fullName evidence="7">tRNA-dihydrouridine synthase</fullName>
        <ecNumber evidence="7">1.3.1.-</ecNumber>
    </recommendedName>
</protein>
<evidence type="ECO:0000256" key="9">
    <source>
        <dbReference type="PIRSR" id="PIRSR006621-2"/>
    </source>
</evidence>
<feature type="binding site" evidence="9">
    <location>
        <position position="133"/>
    </location>
    <ligand>
        <name>FMN</name>
        <dbReference type="ChEBI" id="CHEBI:58210"/>
    </ligand>
</feature>
<dbReference type="InterPro" id="IPR001269">
    <property type="entry name" value="DUS_fam"/>
</dbReference>
<accession>A0A9D2GBE3</accession>
<dbReference type="InterPro" id="IPR035587">
    <property type="entry name" value="DUS-like_FMN-bd"/>
</dbReference>
<keyword evidence="4 7" id="KW-0819">tRNA processing</keyword>
<keyword evidence="6 7" id="KW-0560">Oxidoreductase</keyword>
<feature type="binding site" evidence="9">
    <location>
        <begin position="218"/>
        <end position="219"/>
    </location>
    <ligand>
        <name>FMN</name>
        <dbReference type="ChEBI" id="CHEBI:58210"/>
    </ligand>
</feature>